<dbReference type="InterPro" id="IPR036312">
    <property type="entry name" value="Bifun_inhib/LTP/seed_sf"/>
</dbReference>
<dbReference type="Proteomes" id="UP000790787">
    <property type="component" value="Chromosome 14"/>
</dbReference>
<evidence type="ECO:0000256" key="9">
    <source>
        <dbReference type="SAM" id="MobiDB-lite"/>
    </source>
</evidence>
<keyword evidence="4" id="KW-0336">GPI-anchor</keyword>
<feature type="region of interest" description="Disordered" evidence="9">
    <location>
        <begin position="79"/>
        <end position="150"/>
    </location>
</feature>
<dbReference type="InterPro" id="IPR016140">
    <property type="entry name" value="Bifunc_inhib/LTP/seed_store"/>
</dbReference>
<dbReference type="Pfam" id="PF14368">
    <property type="entry name" value="LTP_2"/>
    <property type="match status" value="1"/>
</dbReference>
<dbReference type="RefSeq" id="XP_016481210.1">
    <property type="nucleotide sequence ID" value="XM_016625724.1"/>
</dbReference>
<keyword evidence="6" id="KW-1015">Disulfide bond</keyword>
<evidence type="ECO:0000313" key="14">
    <source>
        <dbReference type="RefSeq" id="XP_016481194.1"/>
    </source>
</evidence>
<evidence type="ECO:0000259" key="11">
    <source>
        <dbReference type="Pfam" id="PF14368"/>
    </source>
</evidence>
<evidence type="ECO:0000313" key="15">
    <source>
        <dbReference type="RefSeq" id="XP_016481201.1"/>
    </source>
</evidence>
<sequence length="179" mass="17797">MLTSFTPCLSFLANSSSNGTTPSAGCCTALKTMMSNGTACLCVIATGGIPFQIPINPNATMSLPRACNMAAVPFQCKASSPPAAAPGPSGAGATAPSSSPTAAPSPSPSPKDTTDSPPMSPTLAPEAEVVPAVTPTSPSATNSGRRQNPVTPSAALSLNYGFSPLFLLVAFGAIGFMLY</sequence>
<dbReference type="InterPro" id="IPR043325">
    <property type="entry name" value="LTSS"/>
</dbReference>
<feature type="domain" description="Bifunctional inhibitor/plant lipid transfer protein/seed storage helical" evidence="11">
    <location>
        <begin position="3"/>
        <end position="76"/>
    </location>
</feature>
<dbReference type="GO" id="GO:0005886">
    <property type="term" value="C:plasma membrane"/>
    <property type="evidence" value="ECO:0007669"/>
    <property type="project" value="UniProtKB-SubCell"/>
</dbReference>
<dbReference type="RefSeq" id="XP_016481206.1">
    <property type="nucleotide sequence ID" value="XM_016625720.1"/>
</dbReference>
<comment type="subcellular location">
    <subcellularLocation>
        <location evidence="1">Cell membrane</location>
        <topology evidence="1">Lipid-anchor</topology>
        <topology evidence="1">GPI-anchor</topology>
    </subcellularLocation>
</comment>
<evidence type="ECO:0000256" key="5">
    <source>
        <dbReference type="ARBA" id="ARBA00022729"/>
    </source>
</evidence>
<dbReference type="RefSeq" id="XP_016481226.1">
    <property type="nucleotide sequence ID" value="XM_016625740.1"/>
</dbReference>
<keyword evidence="12" id="KW-1185">Reference proteome</keyword>
<keyword evidence="5" id="KW-0732">Signal</keyword>
<dbReference type="GO" id="GO:0098552">
    <property type="term" value="C:side of membrane"/>
    <property type="evidence" value="ECO:0007669"/>
    <property type="project" value="UniProtKB-KW"/>
</dbReference>
<evidence type="ECO:0000256" key="1">
    <source>
        <dbReference type="ARBA" id="ARBA00004609"/>
    </source>
</evidence>
<keyword evidence="10" id="KW-1133">Transmembrane helix</keyword>
<dbReference type="CDD" id="cd00010">
    <property type="entry name" value="AAI_LTSS"/>
    <property type="match status" value="1"/>
</dbReference>
<dbReference type="RefSeq" id="XP_016481188.1">
    <property type="nucleotide sequence ID" value="XM_016625702.1"/>
</dbReference>
<dbReference type="GeneID" id="107802234"/>
<evidence type="ECO:0000313" key="12">
    <source>
        <dbReference type="Proteomes" id="UP000790787"/>
    </source>
</evidence>
<dbReference type="OrthoDB" id="1914452at2759"/>
<comment type="similarity">
    <text evidence="2">Belongs to the plant LTP family.</text>
</comment>
<evidence type="ECO:0000313" key="17">
    <source>
        <dbReference type="RefSeq" id="XP_016481210.1"/>
    </source>
</evidence>
<feature type="compositionally biased region" description="Polar residues" evidence="9">
    <location>
        <begin position="134"/>
        <end position="150"/>
    </location>
</feature>
<dbReference type="SUPFAM" id="SSF47699">
    <property type="entry name" value="Bifunctional inhibitor/lipid-transfer protein/seed storage 2S albumin"/>
    <property type="match status" value="1"/>
</dbReference>
<feature type="transmembrane region" description="Helical" evidence="10">
    <location>
        <begin position="158"/>
        <end position="178"/>
    </location>
</feature>
<evidence type="ECO:0000313" key="19">
    <source>
        <dbReference type="RefSeq" id="XP_016481226.1"/>
    </source>
</evidence>
<dbReference type="PANTHER" id="PTHR33044">
    <property type="entry name" value="BIFUNCTIONAL INHIBITOR/LIPID-TRANSFER PROTEIN/SEED STORAGE 2S ALBUMIN SUPERFAMILY PROTEIN-RELATED"/>
    <property type="match status" value="1"/>
</dbReference>
<organism evidence="16">
    <name type="scientific">Nicotiana tabacum</name>
    <name type="common">Common tobacco</name>
    <dbReference type="NCBI Taxonomy" id="4097"/>
    <lineage>
        <taxon>Eukaryota</taxon>
        <taxon>Viridiplantae</taxon>
        <taxon>Streptophyta</taxon>
        <taxon>Embryophyta</taxon>
        <taxon>Tracheophyta</taxon>
        <taxon>Spermatophyta</taxon>
        <taxon>Magnoliopsida</taxon>
        <taxon>eudicotyledons</taxon>
        <taxon>Gunneridae</taxon>
        <taxon>Pentapetalae</taxon>
        <taxon>asterids</taxon>
        <taxon>lamiids</taxon>
        <taxon>Solanales</taxon>
        <taxon>Solanaceae</taxon>
        <taxon>Nicotianoideae</taxon>
        <taxon>Nicotianeae</taxon>
        <taxon>Nicotiana</taxon>
    </lineage>
</organism>
<name>A0A1S4AX58_TOBAC</name>
<dbReference type="OMA" id="CNASMIN"/>
<dbReference type="RefSeq" id="XP_016481194.1">
    <property type="nucleotide sequence ID" value="XM_016625708.1"/>
</dbReference>
<keyword evidence="3" id="KW-1003">Cell membrane</keyword>
<evidence type="ECO:0000313" key="18">
    <source>
        <dbReference type="RefSeq" id="XP_016481218.1"/>
    </source>
</evidence>
<keyword evidence="10" id="KW-0812">Transmembrane</keyword>
<protein>
    <submittedName>
        <fullName evidence="13 14">Non-specific lipid-transfer protein-like protein At2g13820 isoform X2</fullName>
    </submittedName>
</protein>
<keyword evidence="8" id="KW-0449">Lipoprotein</keyword>
<proteinExistence type="inferred from homology"/>
<keyword evidence="7" id="KW-0325">Glycoprotein</keyword>
<dbReference type="RefSeq" id="XP_016481218.1">
    <property type="nucleotide sequence ID" value="XM_016625732.1"/>
</dbReference>
<evidence type="ECO:0000313" key="16">
    <source>
        <dbReference type="RefSeq" id="XP_016481206.1"/>
    </source>
</evidence>
<reference key="1">
    <citation type="journal article" date="2014" name="Nat. Commun.">
        <title>The tobacco genome sequence and its comparison with those of tomato and potato.</title>
        <authorList>
            <person name="Sierro N."/>
            <person name="Battey J.N."/>
            <person name="Ouadi S."/>
            <person name="Bakaher N."/>
            <person name="Bovet L."/>
            <person name="Willig A."/>
            <person name="Goepfert S."/>
            <person name="Peitsch M.C."/>
            <person name="Ivanov N.V."/>
        </authorList>
    </citation>
    <scope>NUCLEOTIDE SEQUENCE [LARGE SCALE GENOMIC DNA]</scope>
    <source>
        <strain>cv. TN90</strain>
    </source>
</reference>
<evidence type="ECO:0000256" key="2">
    <source>
        <dbReference type="ARBA" id="ARBA00009748"/>
    </source>
</evidence>
<evidence type="ECO:0000256" key="10">
    <source>
        <dbReference type="SAM" id="Phobius"/>
    </source>
</evidence>
<evidence type="ECO:0000313" key="13">
    <source>
        <dbReference type="RefSeq" id="XP_016481188.1"/>
    </source>
</evidence>
<dbReference type="AlphaFoldDB" id="A0A1S4AX58"/>
<accession>A0A1S4AX58</accession>
<feature type="compositionally biased region" description="Low complexity" evidence="9">
    <location>
        <begin position="79"/>
        <end position="102"/>
    </location>
</feature>
<evidence type="ECO:0000256" key="4">
    <source>
        <dbReference type="ARBA" id="ARBA00022622"/>
    </source>
</evidence>
<evidence type="ECO:0000256" key="6">
    <source>
        <dbReference type="ARBA" id="ARBA00023157"/>
    </source>
</evidence>
<reference evidence="13 14" key="2">
    <citation type="submission" date="2025-04" db="UniProtKB">
        <authorList>
            <consortium name="RefSeq"/>
        </authorList>
    </citation>
    <scope>IDENTIFICATION</scope>
</reference>
<dbReference type="RefSeq" id="XP_016481201.1">
    <property type="nucleotide sequence ID" value="XM_016625715.1"/>
</dbReference>
<dbReference type="Gene3D" id="1.10.110.10">
    <property type="entry name" value="Plant lipid-transfer and hydrophobic proteins"/>
    <property type="match status" value="1"/>
</dbReference>
<evidence type="ECO:0000256" key="3">
    <source>
        <dbReference type="ARBA" id="ARBA00022475"/>
    </source>
</evidence>
<keyword evidence="10" id="KW-0472">Membrane</keyword>
<evidence type="ECO:0000256" key="7">
    <source>
        <dbReference type="ARBA" id="ARBA00023180"/>
    </source>
</evidence>
<gene>
    <name evidence="13 14 15 16 17 18 19" type="primary">LOC107802234</name>
</gene>
<evidence type="ECO:0000256" key="8">
    <source>
        <dbReference type="ARBA" id="ARBA00023288"/>
    </source>
</evidence>